<feature type="transmembrane region" description="Helical" evidence="1">
    <location>
        <begin position="12"/>
        <end position="32"/>
    </location>
</feature>
<name>A0A4Z0GWP5_9BACI</name>
<reference evidence="2 3" key="1">
    <citation type="journal article" date="2003" name="Int. J. Syst. Evol. Microbiol.">
        <title>Halobacillus salinus sp. nov., isolated from a salt lake on the coast of the East Sea in Korea.</title>
        <authorList>
            <person name="Yoon J.H."/>
            <person name="Kang K.H."/>
            <person name="Park Y.H."/>
        </authorList>
    </citation>
    <scope>NUCLEOTIDE SEQUENCE [LARGE SCALE GENOMIC DNA]</scope>
    <source>
        <strain evidence="2 3">HSL-3</strain>
    </source>
</reference>
<sequence length="410" mass="46311">MIAGKKWVTMGYQLLGQALFAYFLLYLLSDWLSFSFELWSYALVISGGLLALLVTTYYRAYQLRLVIVPIFIIGLSFLTGLYWLLGIALAGAVVWRYQSLEVEPDYGNEHALLMATTILAFVELIFYQDLQLLAALILQYAVLLGGYNLSHYFEVSKEDRSKGKQNLSLYALAIPVTVLVLVLVLPGARTVLGFAWRIVSFVFLKGFMVLLSGLSLIGLDVSKIRPLNNEEGNETNLFEEFNDMNNEQQEAGSYDPSVVNAIGNATHWGTIIGVIIAVVIALAVLYRFNKNRSSDELEAEDLSYQNVHWASDGTQSFHTGLAFSRSKADNAVRQQFQQFEKEAAKRGVGRHYNESISDWFSRIGVKANHTNLYQKVRYGNEELSPEEKEDFAREMDLLTQEVRRVAEDKD</sequence>
<keyword evidence="1" id="KW-1133">Transmembrane helix</keyword>
<feature type="transmembrane region" description="Helical" evidence="1">
    <location>
        <begin position="110"/>
        <end position="127"/>
    </location>
</feature>
<feature type="transmembrane region" description="Helical" evidence="1">
    <location>
        <begin position="65"/>
        <end position="90"/>
    </location>
</feature>
<organism evidence="2 3">
    <name type="scientific">Halobacillus salinus</name>
    <dbReference type="NCBI Taxonomy" id="192814"/>
    <lineage>
        <taxon>Bacteria</taxon>
        <taxon>Bacillati</taxon>
        <taxon>Bacillota</taxon>
        <taxon>Bacilli</taxon>
        <taxon>Bacillales</taxon>
        <taxon>Bacillaceae</taxon>
        <taxon>Halobacillus</taxon>
    </lineage>
</organism>
<feature type="transmembrane region" description="Helical" evidence="1">
    <location>
        <begin position="132"/>
        <end position="149"/>
    </location>
</feature>
<evidence type="ECO:0000313" key="3">
    <source>
        <dbReference type="Proteomes" id="UP000297982"/>
    </source>
</evidence>
<feature type="transmembrane region" description="Helical" evidence="1">
    <location>
        <begin position="198"/>
        <end position="219"/>
    </location>
</feature>
<dbReference type="Proteomes" id="UP000297982">
    <property type="component" value="Unassembled WGS sequence"/>
</dbReference>
<feature type="transmembrane region" description="Helical" evidence="1">
    <location>
        <begin position="265"/>
        <end position="286"/>
    </location>
</feature>
<dbReference type="AlphaFoldDB" id="A0A4Z0GWP5"/>
<protein>
    <submittedName>
        <fullName evidence="2">DUF4129 domain-containing protein</fullName>
    </submittedName>
</protein>
<evidence type="ECO:0000313" key="2">
    <source>
        <dbReference type="EMBL" id="TGB02239.1"/>
    </source>
</evidence>
<keyword evidence="1" id="KW-0472">Membrane</keyword>
<proteinExistence type="predicted"/>
<evidence type="ECO:0000256" key="1">
    <source>
        <dbReference type="SAM" id="Phobius"/>
    </source>
</evidence>
<keyword evidence="1" id="KW-0812">Transmembrane</keyword>
<feature type="transmembrane region" description="Helical" evidence="1">
    <location>
        <begin position="169"/>
        <end position="186"/>
    </location>
</feature>
<accession>A0A4Z0GWP5</accession>
<feature type="transmembrane region" description="Helical" evidence="1">
    <location>
        <begin position="38"/>
        <end position="58"/>
    </location>
</feature>
<dbReference type="RefSeq" id="WP_135327920.1">
    <property type="nucleotide sequence ID" value="NZ_SRJC01000003.1"/>
</dbReference>
<keyword evidence="3" id="KW-1185">Reference proteome</keyword>
<gene>
    <name evidence="2" type="ORF">E4663_12905</name>
</gene>
<comment type="caution">
    <text evidence="2">The sequence shown here is derived from an EMBL/GenBank/DDBJ whole genome shotgun (WGS) entry which is preliminary data.</text>
</comment>
<dbReference type="EMBL" id="SRJC01000003">
    <property type="protein sequence ID" value="TGB02239.1"/>
    <property type="molecule type" value="Genomic_DNA"/>
</dbReference>
<dbReference type="STRING" id="192814.GCA_900166575_03486"/>